<protein>
    <recommendedName>
        <fullName evidence="3">Peptidase S1 domain-containing protein</fullName>
    </recommendedName>
</protein>
<evidence type="ECO:0000256" key="2">
    <source>
        <dbReference type="SAM" id="SignalP"/>
    </source>
</evidence>
<dbReference type="GO" id="GO:0006508">
    <property type="term" value="P:proteolysis"/>
    <property type="evidence" value="ECO:0007669"/>
    <property type="project" value="InterPro"/>
</dbReference>
<organism evidence="4 5">
    <name type="scientific">Corynebacterium aquatimens</name>
    <dbReference type="NCBI Taxonomy" id="1190508"/>
    <lineage>
        <taxon>Bacteria</taxon>
        <taxon>Bacillati</taxon>
        <taxon>Actinomycetota</taxon>
        <taxon>Actinomycetes</taxon>
        <taxon>Mycobacteriales</taxon>
        <taxon>Corynebacteriaceae</taxon>
        <taxon>Corynebacterium</taxon>
    </lineage>
</organism>
<dbReference type="Proteomes" id="UP000658613">
    <property type="component" value="Unassembled WGS sequence"/>
</dbReference>
<keyword evidence="5" id="KW-1185">Reference proteome</keyword>
<dbReference type="EMBL" id="JADOUE010000001">
    <property type="protein sequence ID" value="MBG6121333.1"/>
    <property type="molecule type" value="Genomic_DNA"/>
</dbReference>
<dbReference type="Pfam" id="PF00089">
    <property type="entry name" value="Trypsin"/>
    <property type="match status" value="1"/>
</dbReference>
<feature type="region of interest" description="Disordered" evidence="1">
    <location>
        <begin position="117"/>
        <end position="142"/>
    </location>
</feature>
<accession>A0A931GQY2</accession>
<evidence type="ECO:0000313" key="4">
    <source>
        <dbReference type="EMBL" id="MBG6121333.1"/>
    </source>
</evidence>
<dbReference type="InterPro" id="IPR043504">
    <property type="entry name" value="Peptidase_S1_PA_chymotrypsin"/>
</dbReference>
<feature type="domain" description="Peptidase S1" evidence="3">
    <location>
        <begin position="173"/>
        <end position="307"/>
    </location>
</feature>
<feature type="signal peptide" evidence="2">
    <location>
        <begin position="1"/>
        <end position="39"/>
    </location>
</feature>
<evidence type="ECO:0000259" key="3">
    <source>
        <dbReference type="Pfam" id="PF00089"/>
    </source>
</evidence>
<dbReference type="Gene3D" id="2.40.10.10">
    <property type="entry name" value="Trypsin-like serine proteases"/>
    <property type="match status" value="2"/>
</dbReference>
<dbReference type="InterPro" id="IPR001254">
    <property type="entry name" value="Trypsin_dom"/>
</dbReference>
<comment type="caution">
    <text evidence="4">The sequence shown here is derived from an EMBL/GenBank/DDBJ whole genome shotgun (WGS) entry which is preliminary data.</text>
</comment>
<dbReference type="AlphaFoldDB" id="A0A931GQY2"/>
<reference evidence="4" key="1">
    <citation type="submission" date="2020-11" db="EMBL/GenBank/DDBJ databases">
        <title>Sequencing the genomes of 1000 actinobacteria strains.</title>
        <authorList>
            <person name="Klenk H.-P."/>
        </authorList>
    </citation>
    <scope>NUCLEOTIDE SEQUENCE</scope>
    <source>
        <strain evidence="4">DSM 45632</strain>
    </source>
</reference>
<dbReference type="SUPFAM" id="SSF50494">
    <property type="entry name" value="Trypsin-like serine proteases"/>
    <property type="match status" value="1"/>
</dbReference>
<evidence type="ECO:0000313" key="5">
    <source>
        <dbReference type="Proteomes" id="UP000658613"/>
    </source>
</evidence>
<evidence type="ECO:0000256" key="1">
    <source>
        <dbReference type="SAM" id="MobiDB-lite"/>
    </source>
</evidence>
<sequence length="344" mass="35967">MRTTRDGKGTDRGTRYARLAFLSGALTACTAATVAFTFAATPSDSPTPTPPSTAHSTPAVVTTVQQAPSTSVVPEVVTPEPDMAEGTELEAPVAPEPAAADVDASASFDEANVDQLVDDGAPEPPVRSRKQTGRAPLLVQQGTRFSTRKLGAERAKSACTVGYIDAANRSGYSAAHCGNNGDAVYVKNSKGEWALAGKFQVSSAYDKATNTNDWARIKWNSRVTYGKNGFSGDAIISPDSLDIGDKLCLRGSASHKETANNVSCGRYAGRVRTTVFMDGGGGVQGDSGGAVYAPGKGFVGVYSGHNEHRKVHNGDRRLERVSMIGNGAPVSRAEQRAIAEALTK</sequence>
<dbReference type="RefSeq" id="WP_196823910.1">
    <property type="nucleotide sequence ID" value="NZ_CP046980.1"/>
</dbReference>
<gene>
    <name evidence="4" type="ORF">IW254_000302</name>
</gene>
<name>A0A931GQY2_9CORY</name>
<dbReference type="InterPro" id="IPR009003">
    <property type="entry name" value="Peptidase_S1_PA"/>
</dbReference>
<proteinExistence type="predicted"/>
<dbReference type="PROSITE" id="PS51257">
    <property type="entry name" value="PROKAR_LIPOPROTEIN"/>
    <property type="match status" value="1"/>
</dbReference>
<keyword evidence="2" id="KW-0732">Signal</keyword>
<feature type="chain" id="PRO_5036862293" description="Peptidase S1 domain-containing protein" evidence="2">
    <location>
        <begin position="40"/>
        <end position="344"/>
    </location>
</feature>
<dbReference type="GO" id="GO:0004252">
    <property type="term" value="F:serine-type endopeptidase activity"/>
    <property type="evidence" value="ECO:0007669"/>
    <property type="project" value="InterPro"/>
</dbReference>